<reference evidence="2 3" key="1">
    <citation type="submission" date="2016-10" db="EMBL/GenBank/DDBJ databases">
        <authorList>
            <person name="de Groot N.N."/>
        </authorList>
    </citation>
    <scope>NUCLEOTIDE SEQUENCE [LARGE SCALE GENOMIC DNA]</scope>
    <source>
        <strain evidence="2 3">Nl18</strain>
    </source>
</reference>
<gene>
    <name evidence="2" type="ORF">SAMN05216404_102321</name>
</gene>
<dbReference type="SMART" id="SM00260">
    <property type="entry name" value="CheW"/>
    <property type="match status" value="1"/>
</dbReference>
<dbReference type="EMBL" id="FOCT01000002">
    <property type="protein sequence ID" value="SEN08774.1"/>
    <property type="molecule type" value="Genomic_DNA"/>
</dbReference>
<dbReference type="GO" id="GO:0005829">
    <property type="term" value="C:cytosol"/>
    <property type="evidence" value="ECO:0007669"/>
    <property type="project" value="TreeGrafter"/>
</dbReference>
<dbReference type="Gene3D" id="2.30.30.40">
    <property type="entry name" value="SH3 Domains"/>
    <property type="match status" value="1"/>
</dbReference>
<dbReference type="PANTHER" id="PTHR22617:SF23">
    <property type="entry name" value="CHEMOTAXIS PROTEIN CHEW"/>
    <property type="match status" value="1"/>
</dbReference>
<dbReference type="RefSeq" id="WP_074744430.1">
    <property type="nucleotide sequence ID" value="NZ_FOCT01000002.1"/>
</dbReference>
<dbReference type="InterPro" id="IPR036061">
    <property type="entry name" value="CheW-like_dom_sf"/>
</dbReference>
<evidence type="ECO:0000259" key="1">
    <source>
        <dbReference type="PROSITE" id="PS50851"/>
    </source>
</evidence>
<accession>A0A1H8DPN7</accession>
<dbReference type="InterPro" id="IPR002545">
    <property type="entry name" value="CheW-lke_dom"/>
</dbReference>
<dbReference type="PROSITE" id="PS50851">
    <property type="entry name" value="CHEW"/>
    <property type="match status" value="1"/>
</dbReference>
<dbReference type="PANTHER" id="PTHR22617">
    <property type="entry name" value="CHEMOTAXIS SENSOR HISTIDINE KINASE-RELATED"/>
    <property type="match status" value="1"/>
</dbReference>
<dbReference type="Gene3D" id="2.40.50.180">
    <property type="entry name" value="CheA-289, Domain 4"/>
    <property type="match status" value="1"/>
</dbReference>
<dbReference type="InterPro" id="IPR039315">
    <property type="entry name" value="CheW"/>
</dbReference>
<dbReference type="GO" id="GO:0007165">
    <property type="term" value="P:signal transduction"/>
    <property type="evidence" value="ECO:0007669"/>
    <property type="project" value="InterPro"/>
</dbReference>
<dbReference type="Pfam" id="PF01584">
    <property type="entry name" value="CheW"/>
    <property type="match status" value="1"/>
</dbReference>
<dbReference type="SUPFAM" id="SSF50341">
    <property type="entry name" value="CheW-like"/>
    <property type="match status" value="1"/>
</dbReference>
<protein>
    <submittedName>
        <fullName evidence="2">CheW protein</fullName>
    </submittedName>
</protein>
<proteinExistence type="predicted"/>
<evidence type="ECO:0000313" key="2">
    <source>
        <dbReference type="EMBL" id="SEN08774.1"/>
    </source>
</evidence>
<sequence>MKFDTTVRVGNHYLVFFLDDQRYSLHLPAVEGVARMVYITPLPGAPEIVLGVVNLRGKVVPIVDIRQRFDLPKREILLTDWLIFAHTTTRVVGLAVNSVMGVEECLEQCVVPTAEFFPPLKYLKGVIKFQDGLILIQNLDEFLSLEEEKSLDLALSTS</sequence>
<evidence type="ECO:0000313" key="3">
    <source>
        <dbReference type="Proteomes" id="UP000183898"/>
    </source>
</evidence>
<name>A0A1H8DPN7_9PROT</name>
<organism evidence="2 3">
    <name type="scientific">Nitrosospira multiformis</name>
    <dbReference type="NCBI Taxonomy" id="1231"/>
    <lineage>
        <taxon>Bacteria</taxon>
        <taxon>Pseudomonadati</taxon>
        <taxon>Pseudomonadota</taxon>
        <taxon>Betaproteobacteria</taxon>
        <taxon>Nitrosomonadales</taxon>
        <taxon>Nitrosomonadaceae</taxon>
        <taxon>Nitrosospira</taxon>
    </lineage>
</organism>
<feature type="domain" description="CheW-like" evidence="1">
    <location>
        <begin position="10"/>
        <end position="148"/>
    </location>
</feature>
<dbReference type="GO" id="GO:0006935">
    <property type="term" value="P:chemotaxis"/>
    <property type="evidence" value="ECO:0007669"/>
    <property type="project" value="InterPro"/>
</dbReference>
<dbReference type="Proteomes" id="UP000183898">
    <property type="component" value="Unassembled WGS sequence"/>
</dbReference>
<dbReference type="AlphaFoldDB" id="A0A1H8DPN7"/>